<evidence type="ECO:0000256" key="1">
    <source>
        <dbReference type="ARBA" id="ARBA00022884"/>
    </source>
</evidence>
<dbReference type="Proteomes" id="UP000078348">
    <property type="component" value="Unassembled WGS sequence"/>
</dbReference>
<accession>A0A196SI79</accession>
<evidence type="ECO:0000259" key="3">
    <source>
        <dbReference type="Pfam" id="PF04059"/>
    </source>
</evidence>
<dbReference type="CDD" id="cd12277">
    <property type="entry name" value="RRM3_MEI2_EAR1_like"/>
    <property type="match status" value="1"/>
</dbReference>
<keyword evidence="1" id="KW-0694">RNA-binding</keyword>
<gene>
    <name evidence="4" type="ORF">AV274_2620</name>
</gene>
<keyword evidence="5" id="KW-1185">Reference proteome</keyword>
<evidence type="ECO:0000313" key="5">
    <source>
        <dbReference type="Proteomes" id="UP000078348"/>
    </source>
</evidence>
<proteinExistence type="predicted"/>
<dbReference type="InterPro" id="IPR012677">
    <property type="entry name" value="Nucleotide-bd_a/b_plait_sf"/>
</dbReference>
<dbReference type="Gene3D" id="3.30.70.330">
    <property type="match status" value="1"/>
</dbReference>
<feature type="compositionally biased region" description="Polar residues" evidence="2">
    <location>
        <begin position="1"/>
        <end position="20"/>
    </location>
</feature>
<dbReference type="SUPFAM" id="SSF54928">
    <property type="entry name" value="RNA-binding domain, RBD"/>
    <property type="match status" value="1"/>
</dbReference>
<comment type="caution">
    <text evidence="4">The sequence shown here is derived from an EMBL/GenBank/DDBJ whole genome shotgun (WGS) entry which is preliminary data.</text>
</comment>
<organism evidence="4 5">
    <name type="scientific">Blastocystis sp. subtype 1 (strain ATCC 50177 / NandII)</name>
    <dbReference type="NCBI Taxonomy" id="478820"/>
    <lineage>
        <taxon>Eukaryota</taxon>
        <taxon>Sar</taxon>
        <taxon>Stramenopiles</taxon>
        <taxon>Bigyra</taxon>
        <taxon>Opalozoa</taxon>
        <taxon>Opalinata</taxon>
        <taxon>Blastocystidae</taxon>
        <taxon>Blastocystis</taxon>
    </lineage>
</organism>
<feature type="domain" description="Mei2-like C-terminal RNA recognition motif" evidence="3">
    <location>
        <begin position="177"/>
        <end position="264"/>
    </location>
</feature>
<dbReference type="InterPro" id="IPR007201">
    <property type="entry name" value="Mei2-like_Rrm_C"/>
</dbReference>
<evidence type="ECO:0000256" key="2">
    <source>
        <dbReference type="SAM" id="MobiDB-lite"/>
    </source>
</evidence>
<dbReference type="EMBL" id="LXWW01000126">
    <property type="protein sequence ID" value="OAO15659.1"/>
    <property type="molecule type" value="Genomic_DNA"/>
</dbReference>
<evidence type="ECO:0000313" key="4">
    <source>
        <dbReference type="EMBL" id="OAO15659.1"/>
    </source>
</evidence>
<dbReference type="GO" id="GO:0003723">
    <property type="term" value="F:RNA binding"/>
    <property type="evidence" value="ECO:0007669"/>
    <property type="project" value="UniProtKB-KW"/>
</dbReference>
<protein>
    <submittedName>
        <fullName evidence="4">MEI2-like protein</fullName>
    </submittedName>
</protein>
<name>A0A196SI79_BLAHN</name>
<reference evidence="4 5" key="1">
    <citation type="submission" date="2016-05" db="EMBL/GenBank/DDBJ databases">
        <title>Nuclear genome of Blastocystis sp. subtype 1 NandII.</title>
        <authorList>
            <person name="Gentekaki E."/>
            <person name="Curtis B."/>
            <person name="Stairs C."/>
            <person name="Eme L."/>
            <person name="Herman E."/>
            <person name="Klimes V."/>
            <person name="Arias M.C."/>
            <person name="Elias M."/>
            <person name="Hilliou F."/>
            <person name="Klute M."/>
            <person name="Malik S.-B."/>
            <person name="Pightling A."/>
            <person name="Rachubinski R."/>
            <person name="Salas D."/>
            <person name="Schlacht A."/>
            <person name="Suga H."/>
            <person name="Archibald J."/>
            <person name="Ball S.G."/>
            <person name="Clark G."/>
            <person name="Dacks J."/>
            <person name="Van Der Giezen M."/>
            <person name="Tsaousis A."/>
            <person name="Roger A."/>
        </authorList>
    </citation>
    <scope>NUCLEOTIDE SEQUENCE [LARGE SCALE GENOMIC DNA]</scope>
    <source>
        <strain evidence="5">ATCC 50177 / NandII</strain>
    </source>
</reference>
<sequence>MSYLDQTPQASNSLSNSDGSHQLRDFSDMADDMNPYSRNPFERANSLSPFPPLSSLSPDYSLSNHQFSSAPISASFGLASSRESDSPFLMDYPVSRSLQQPLGYSSCLDMPSYTQPSYYPPNPYSQPSFYPSSFGYRQPSQRMSAQTRSFVPRSVSSASEDPNIIHLDKVRSGEDKRTTLMIRNIPNGFSRKVLLKIINQTCKNRFDFLYLPFDEKTNCNMGYGYVNMIDLESVCLLYENFNGHKWPHTKSGKVCSVCYGRLQSGDLGGSEKLVQYCSDWSVMTSDEIYHPLFFRKTTKRINNKDVVVMEPFKPKVNFSMRSN</sequence>
<dbReference type="Pfam" id="PF04059">
    <property type="entry name" value="RRM_2"/>
    <property type="match status" value="1"/>
</dbReference>
<dbReference type="InterPro" id="IPR035979">
    <property type="entry name" value="RBD_domain_sf"/>
</dbReference>
<dbReference type="PANTHER" id="PTHR23189">
    <property type="entry name" value="RNA RECOGNITION MOTIF-CONTAINING"/>
    <property type="match status" value="1"/>
</dbReference>
<dbReference type="AlphaFoldDB" id="A0A196SI79"/>
<feature type="region of interest" description="Disordered" evidence="2">
    <location>
        <begin position="1"/>
        <end position="44"/>
    </location>
</feature>
<dbReference type="OrthoDB" id="417481at2759"/>